<evidence type="ECO:0000256" key="2">
    <source>
        <dbReference type="ARBA" id="ARBA00022679"/>
    </source>
</evidence>
<evidence type="ECO:0000313" key="4">
    <source>
        <dbReference type="EMBL" id="ORY69406.1"/>
    </source>
</evidence>
<evidence type="ECO:0000313" key="5">
    <source>
        <dbReference type="Proteomes" id="UP000193467"/>
    </source>
</evidence>
<reference evidence="4 5" key="1">
    <citation type="submission" date="2016-07" db="EMBL/GenBank/DDBJ databases">
        <title>Pervasive Adenine N6-methylation of Active Genes in Fungi.</title>
        <authorList>
            <consortium name="DOE Joint Genome Institute"/>
            <person name="Mondo S.J."/>
            <person name="Dannebaum R.O."/>
            <person name="Kuo R.C."/>
            <person name="Labutti K."/>
            <person name="Haridas S."/>
            <person name="Kuo A."/>
            <person name="Salamov A."/>
            <person name="Ahrendt S.R."/>
            <person name="Lipzen A."/>
            <person name="Sullivan W."/>
            <person name="Andreopoulos W.B."/>
            <person name="Clum A."/>
            <person name="Lindquist E."/>
            <person name="Daum C."/>
            <person name="Ramamoorthy G.K."/>
            <person name="Gryganskyi A."/>
            <person name="Culley D."/>
            <person name="Magnuson J.K."/>
            <person name="James T.Y."/>
            <person name="O'Malley M.A."/>
            <person name="Stajich J.E."/>
            <person name="Spatafora J.W."/>
            <person name="Visel A."/>
            <person name="Grigoriev I.V."/>
        </authorList>
    </citation>
    <scope>NUCLEOTIDE SEQUENCE [LARGE SCALE GENOMIC DNA]</scope>
    <source>
        <strain evidence="4 5">62-1032</strain>
    </source>
</reference>
<evidence type="ECO:0000256" key="1">
    <source>
        <dbReference type="ARBA" id="ARBA00022603"/>
    </source>
</evidence>
<dbReference type="PANTHER" id="PTHR13069">
    <property type="entry name" value="ALKYLATED DNA REPAIR PROTEIN ALKB HOMOLOG 8"/>
    <property type="match status" value="1"/>
</dbReference>
<dbReference type="GO" id="GO:0106335">
    <property type="term" value="F:tRNA (5-carboxymethyluridine(34)-5-O)-methyltransferase activity"/>
    <property type="evidence" value="ECO:0007669"/>
    <property type="project" value="TreeGrafter"/>
</dbReference>
<feature type="region of interest" description="Disordered" evidence="3">
    <location>
        <begin position="259"/>
        <end position="333"/>
    </location>
</feature>
<dbReference type="PANTHER" id="PTHR13069:SF21">
    <property type="entry name" value="ALKYLATED DNA REPAIR PROTEIN ALKB HOMOLOG 8"/>
    <property type="match status" value="1"/>
</dbReference>
<dbReference type="OrthoDB" id="271595at2759"/>
<dbReference type="SUPFAM" id="SSF53335">
    <property type="entry name" value="S-adenosyl-L-methionine-dependent methyltransferases"/>
    <property type="match status" value="2"/>
</dbReference>
<dbReference type="Gene3D" id="3.40.50.150">
    <property type="entry name" value="Vaccinia Virus protein VP39"/>
    <property type="match status" value="1"/>
</dbReference>
<dbReference type="InterPro" id="IPR051422">
    <property type="entry name" value="AlkB_tRNA_MeTrf/Diox"/>
</dbReference>
<keyword evidence="1" id="KW-0489">Methyltransferase</keyword>
<dbReference type="InParanoid" id="A0A1Y2EDS0"/>
<evidence type="ECO:0000256" key="3">
    <source>
        <dbReference type="SAM" id="MobiDB-lite"/>
    </source>
</evidence>
<dbReference type="GO" id="GO:0002098">
    <property type="term" value="P:tRNA wobble uridine modification"/>
    <property type="evidence" value="ECO:0007669"/>
    <property type="project" value="TreeGrafter"/>
</dbReference>
<dbReference type="GO" id="GO:0030488">
    <property type="term" value="P:tRNA methylation"/>
    <property type="evidence" value="ECO:0007669"/>
    <property type="project" value="TreeGrafter"/>
</dbReference>
<dbReference type="Proteomes" id="UP000193467">
    <property type="component" value="Unassembled WGS sequence"/>
</dbReference>
<keyword evidence="5" id="KW-1185">Reference proteome</keyword>
<feature type="compositionally biased region" description="Polar residues" evidence="3">
    <location>
        <begin position="112"/>
        <end position="127"/>
    </location>
</feature>
<accession>A0A1Y2EDS0</accession>
<dbReference type="AlphaFoldDB" id="A0A1Y2EDS0"/>
<proteinExistence type="predicted"/>
<keyword evidence="2" id="KW-0808">Transferase</keyword>
<feature type="compositionally biased region" description="Polar residues" evidence="3">
    <location>
        <begin position="259"/>
        <end position="268"/>
    </location>
</feature>
<name>A0A1Y2EDS0_9BASI</name>
<feature type="compositionally biased region" description="Basic and acidic residues" evidence="3">
    <location>
        <begin position="269"/>
        <end position="280"/>
    </location>
</feature>
<dbReference type="GO" id="GO:0000049">
    <property type="term" value="F:tRNA binding"/>
    <property type="evidence" value="ECO:0007669"/>
    <property type="project" value="TreeGrafter"/>
</dbReference>
<dbReference type="STRING" id="106004.A0A1Y2EDS0"/>
<evidence type="ECO:0008006" key="6">
    <source>
        <dbReference type="Google" id="ProtNLM"/>
    </source>
</evidence>
<dbReference type="FunCoup" id="A0A1Y2EDS0">
    <property type="interactions" value="375"/>
</dbReference>
<feature type="region of interest" description="Disordered" evidence="3">
    <location>
        <begin position="85"/>
        <end position="133"/>
    </location>
</feature>
<organism evidence="4 5">
    <name type="scientific">Leucosporidium creatinivorum</name>
    <dbReference type="NCBI Taxonomy" id="106004"/>
    <lineage>
        <taxon>Eukaryota</taxon>
        <taxon>Fungi</taxon>
        <taxon>Dikarya</taxon>
        <taxon>Basidiomycota</taxon>
        <taxon>Pucciniomycotina</taxon>
        <taxon>Microbotryomycetes</taxon>
        <taxon>Leucosporidiales</taxon>
        <taxon>Leucosporidium</taxon>
    </lineage>
</organism>
<comment type="caution">
    <text evidence="4">The sequence shown here is derived from an EMBL/GenBank/DDBJ whole genome shotgun (WGS) entry which is preliminary data.</text>
</comment>
<dbReference type="EMBL" id="MCGR01000056">
    <property type="protein sequence ID" value="ORY69406.1"/>
    <property type="molecule type" value="Genomic_DNA"/>
</dbReference>
<sequence length="430" mass="46463">MSSSTSQPPPSLAAASSSFEAEHVHVVYDQIALDFSRTRHTRWPFVSQFLASLPAGSVVLDAGCGNGKYLGCNSVLPCEQPGGREGGAWPKADPATSASSKKGKGKVDALNESPTLASPDQIPQTTARAAEDEPRILPVGFDMSLGLLRIASSKGHETIRGDCFDMSMIRPAVFDHAISIATIHHFATPERRMQSIKQIILSVLSPRPSPSTPSTSAPPTSRILIVVWALEQDPALAGEGSARKRQGGKKGAIAVSSLEATGASSPGDEQSHLSDVKADDQEQDVFVPWELQAPRQPRAPKLSSLSKADRAARLAQEAEEAAQKAAAPPPEPKPTFNRYYHLFRHYELSALVRWAAKSVGGRFVQPEGYGLVEESAEEQLEGVDSALEKVQLGAERGGWELVVELVEERWERENWVGEIGIRWEKKDVAV</sequence>
<protein>
    <recommendedName>
        <fullName evidence="6">Methyltransferase type 11 domain-containing protein</fullName>
    </recommendedName>
</protein>
<dbReference type="InterPro" id="IPR029063">
    <property type="entry name" value="SAM-dependent_MTases_sf"/>
</dbReference>
<dbReference type="GO" id="GO:0005634">
    <property type="term" value="C:nucleus"/>
    <property type="evidence" value="ECO:0007669"/>
    <property type="project" value="TreeGrafter"/>
</dbReference>
<gene>
    <name evidence="4" type="ORF">BCR35DRAFT_294516</name>
</gene>
<dbReference type="GO" id="GO:0005737">
    <property type="term" value="C:cytoplasm"/>
    <property type="evidence" value="ECO:0007669"/>
    <property type="project" value="TreeGrafter"/>
</dbReference>